<comment type="caution">
    <text evidence="2">The sequence shown here is derived from an EMBL/GenBank/DDBJ whole genome shotgun (WGS) entry which is preliminary data.</text>
</comment>
<name>A0ABT3DG83_9BACI</name>
<evidence type="ECO:0000313" key="3">
    <source>
        <dbReference type="Proteomes" id="UP001526147"/>
    </source>
</evidence>
<gene>
    <name evidence="2" type="ORF">OIH86_10010</name>
</gene>
<feature type="compositionally biased region" description="Polar residues" evidence="1">
    <location>
        <begin position="11"/>
        <end position="35"/>
    </location>
</feature>
<evidence type="ECO:0000256" key="1">
    <source>
        <dbReference type="SAM" id="MobiDB-lite"/>
    </source>
</evidence>
<proteinExistence type="predicted"/>
<organism evidence="2 3">
    <name type="scientific">Metabacillus halosaccharovorans</name>
    <dbReference type="NCBI Taxonomy" id="930124"/>
    <lineage>
        <taxon>Bacteria</taxon>
        <taxon>Bacillati</taxon>
        <taxon>Bacillota</taxon>
        <taxon>Bacilli</taxon>
        <taxon>Bacillales</taxon>
        <taxon>Bacillaceae</taxon>
        <taxon>Metabacillus</taxon>
    </lineage>
</organism>
<sequence>MENKEKYLTNAPKNENITIQTDSTFPNLKNSNGDSVNKHKQQEVANSIIAEKEIGQQQENL</sequence>
<reference evidence="2 3" key="1">
    <citation type="submission" date="2022-10" db="EMBL/GenBank/DDBJ databases">
        <title>Draft genome assembly of moderately radiation resistant bacterium Metabacillus halosaccharovorans.</title>
        <authorList>
            <person name="Pal S."/>
            <person name="Gopinathan A."/>
        </authorList>
    </citation>
    <scope>NUCLEOTIDE SEQUENCE [LARGE SCALE GENOMIC DNA]</scope>
    <source>
        <strain evidence="2 3">VITHBRA001</strain>
    </source>
</reference>
<dbReference type="EMBL" id="JAOYEY010000035">
    <property type="protein sequence ID" value="MCV9885992.1"/>
    <property type="molecule type" value="Genomic_DNA"/>
</dbReference>
<protein>
    <submittedName>
        <fullName evidence="2">Uncharacterized protein</fullName>
    </submittedName>
</protein>
<accession>A0ABT3DG83</accession>
<evidence type="ECO:0000313" key="2">
    <source>
        <dbReference type="EMBL" id="MCV9885992.1"/>
    </source>
</evidence>
<keyword evidence="3" id="KW-1185">Reference proteome</keyword>
<feature type="region of interest" description="Disordered" evidence="1">
    <location>
        <begin position="1"/>
        <end position="38"/>
    </location>
</feature>
<dbReference type="Proteomes" id="UP001526147">
    <property type="component" value="Unassembled WGS sequence"/>
</dbReference>
<dbReference type="RefSeq" id="WP_264142671.1">
    <property type="nucleotide sequence ID" value="NZ_JAOYEY010000035.1"/>
</dbReference>